<dbReference type="Gene3D" id="3.60.10.10">
    <property type="entry name" value="Endonuclease/exonuclease/phosphatase"/>
    <property type="match status" value="1"/>
</dbReference>
<dbReference type="EMBL" id="JAODUP010000456">
    <property type="protein sequence ID" value="KAK2149304.1"/>
    <property type="molecule type" value="Genomic_DNA"/>
</dbReference>
<evidence type="ECO:0000313" key="1">
    <source>
        <dbReference type="EMBL" id="KAK2149304.1"/>
    </source>
</evidence>
<dbReference type="PANTHER" id="PTHR33776">
    <property type="entry name" value="ENDO/EXONUCLEASE/PHOSPHATASE DOMAIN-CONTAINING PROTEIN"/>
    <property type="match status" value="1"/>
</dbReference>
<name>A0AAD9N017_9ANNE</name>
<dbReference type="AlphaFoldDB" id="A0AAD9N017"/>
<keyword evidence="2" id="KW-1185">Reference proteome</keyword>
<dbReference type="SUPFAM" id="SSF56219">
    <property type="entry name" value="DNase I-like"/>
    <property type="match status" value="1"/>
</dbReference>
<dbReference type="InterPro" id="IPR036691">
    <property type="entry name" value="Endo/exonu/phosph_ase_sf"/>
</dbReference>
<evidence type="ECO:0008006" key="3">
    <source>
        <dbReference type="Google" id="ProtNLM"/>
    </source>
</evidence>
<gene>
    <name evidence="1" type="ORF">LSH36_455g01026</name>
</gene>
<protein>
    <recommendedName>
        <fullName evidence="3">Endonuclease/exonuclease/phosphatase domain-containing protein</fullName>
    </recommendedName>
</protein>
<accession>A0AAD9N017</accession>
<reference evidence="1" key="1">
    <citation type="journal article" date="2023" name="Mol. Biol. Evol.">
        <title>Third-Generation Sequencing Reveals the Adaptive Role of the Epigenome in Three Deep-Sea Polychaetes.</title>
        <authorList>
            <person name="Perez M."/>
            <person name="Aroh O."/>
            <person name="Sun Y."/>
            <person name="Lan Y."/>
            <person name="Juniper S.K."/>
            <person name="Young C.R."/>
            <person name="Angers B."/>
            <person name="Qian P.Y."/>
        </authorList>
    </citation>
    <scope>NUCLEOTIDE SEQUENCE</scope>
    <source>
        <strain evidence="1">P08H-3</strain>
    </source>
</reference>
<comment type="caution">
    <text evidence="1">The sequence shown here is derived from an EMBL/GenBank/DDBJ whole genome shotgun (WGS) entry which is preliminary data.</text>
</comment>
<evidence type="ECO:0000313" key="2">
    <source>
        <dbReference type="Proteomes" id="UP001208570"/>
    </source>
</evidence>
<proteinExistence type="predicted"/>
<sequence>MNSHIVLYVRYHNIITRCRNEDGRGGAGLFIKDSINFKVREDLSVFIPHVYESLFVEVENESYKKIIAGFIYRPNTLPPADVDVFTSTLFDIMEIINTDGKSSLILGDVNICLLKYRTNDKTRDSVGGILSRGCLPVIHKPTRVTHTSATLIDHIYSNLTCKDTLSGIILTMWRITSVHSIL</sequence>
<organism evidence="1 2">
    <name type="scientific">Paralvinella palmiformis</name>
    <dbReference type="NCBI Taxonomy" id="53620"/>
    <lineage>
        <taxon>Eukaryota</taxon>
        <taxon>Metazoa</taxon>
        <taxon>Spiralia</taxon>
        <taxon>Lophotrochozoa</taxon>
        <taxon>Annelida</taxon>
        <taxon>Polychaeta</taxon>
        <taxon>Sedentaria</taxon>
        <taxon>Canalipalpata</taxon>
        <taxon>Terebellida</taxon>
        <taxon>Terebelliformia</taxon>
        <taxon>Alvinellidae</taxon>
        <taxon>Paralvinella</taxon>
    </lineage>
</organism>
<dbReference type="Proteomes" id="UP001208570">
    <property type="component" value="Unassembled WGS sequence"/>
</dbReference>
<dbReference type="PANTHER" id="PTHR33776:SF4">
    <property type="entry name" value="ENDONUCLEASE_EXONUCLEASE_PHOSPHATASE DOMAIN-CONTAINING PROTEIN"/>
    <property type="match status" value="1"/>
</dbReference>